<feature type="non-terminal residue" evidence="1">
    <location>
        <position position="25"/>
    </location>
</feature>
<evidence type="ECO:0000313" key="1">
    <source>
        <dbReference type="EMBL" id="KKK90178.1"/>
    </source>
</evidence>
<organism evidence="1">
    <name type="scientific">marine sediment metagenome</name>
    <dbReference type="NCBI Taxonomy" id="412755"/>
    <lineage>
        <taxon>unclassified sequences</taxon>
        <taxon>metagenomes</taxon>
        <taxon>ecological metagenomes</taxon>
    </lineage>
</organism>
<sequence length="25" mass="2739">MLAPLIHVWSWSDSSAPVGPDTSWV</sequence>
<dbReference type="AlphaFoldDB" id="A0A0F8Z8U9"/>
<comment type="caution">
    <text evidence="1">The sequence shown here is derived from an EMBL/GenBank/DDBJ whole genome shotgun (WGS) entry which is preliminary data.</text>
</comment>
<name>A0A0F8Z8U9_9ZZZZ</name>
<protein>
    <submittedName>
        <fullName evidence="1">Uncharacterized protein</fullName>
    </submittedName>
</protein>
<proteinExistence type="predicted"/>
<reference evidence="1" key="1">
    <citation type="journal article" date="2015" name="Nature">
        <title>Complex archaea that bridge the gap between prokaryotes and eukaryotes.</title>
        <authorList>
            <person name="Spang A."/>
            <person name="Saw J.H."/>
            <person name="Jorgensen S.L."/>
            <person name="Zaremba-Niedzwiedzka K."/>
            <person name="Martijn J."/>
            <person name="Lind A.E."/>
            <person name="van Eijk R."/>
            <person name="Schleper C."/>
            <person name="Guy L."/>
            <person name="Ettema T.J."/>
        </authorList>
    </citation>
    <scope>NUCLEOTIDE SEQUENCE</scope>
</reference>
<gene>
    <name evidence="1" type="ORF">LCGC14_2725660</name>
</gene>
<accession>A0A0F8Z8U9</accession>
<dbReference type="EMBL" id="LAZR01049206">
    <property type="protein sequence ID" value="KKK90178.1"/>
    <property type="molecule type" value="Genomic_DNA"/>
</dbReference>